<evidence type="ECO:0000313" key="2">
    <source>
        <dbReference type="EMBL" id="PDH37935.1"/>
    </source>
</evidence>
<organism evidence="2 3">
    <name type="scientific">OM182 bacterium MED-G24</name>
    <dbReference type="NCBI Taxonomy" id="1986255"/>
    <lineage>
        <taxon>Bacteria</taxon>
        <taxon>Pseudomonadati</taxon>
        <taxon>Pseudomonadota</taxon>
        <taxon>Gammaproteobacteria</taxon>
        <taxon>OMG group</taxon>
        <taxon>OM182 clade</taxon>
    </lineage>
</organism>
<dbReference type="InterPro" id="IPR013653">
    <property type="entry name" value="GCN5-like_dom"/>
</dbReference>
<dbReference type="Pfam" id="PF08445">
    <property type="entry name" value="FR47"/>
    <property type="match status" value="1"/>
</dbReference>
<reference evidence="2 3" key="1">
    <citation type="submission" date="2017-08" db="EMBL/GenBank/DDBJ databases">
        <title>Fine stratification of microbial communities through a metagenomic profile of the photic zone.</title>
        <authorList>
            <person name="Haro-Moreno J.M."/>
            <person name="Lopez-Perez M."/>
            <person name="De La Torre J."/>
            <person name="Picazo A."/>
            <person name="Camacho A."/>
            <person name="Rodriguez-Valera F."/>
        </authorList>
    </citation>
    <scope>NUCLEOTIDE SEQUENCE [LARGE SCALE GENOMIC DNA]</scope>
    <source>
        <strain evidence="2">MED-G24</strain>
    </source>
</reference>
<dbReference type="InterPro" id="IPR000182">
    <property type="entry name" value="GNAT_dom"/>
</dbReference>
<dbReference type="Proteomes" id="UP000219327">
    <property type="component" value="Unassembled WGS sequence"/>
</dbReference>
<gene>
    <name evidence="2" type="ORF">CNE99_07575</name>
</gene>
<dbReference type="InterPro" id="IPR016181">
    <property type="entry name" value="Acyl_CoA_acyltransferase"/>
</dbReference>
<comment type="caution">
    <text evidence="2">The sequence shown here is derived from an EMBL/GenBank/DDBJ whole genome shotgun (WGS) entry which is preliminary data.</text>
</comment>
<accession>A0A2A5WN25</accession>
<evidence type="ECO:0000259" key="1">
    <source>
        <dbReference type="PROSITE" id="PS51186"/>
    </source>
</evidence>
<dbReference type="PROSITE" id="PS51186">
    <property type="entry name" value="GNAT"/>
    <property type="match status" value="1"/>
</dbReference>
<dbReference type="CDD" id="cd04301">
    <property type="entry name" value="NAT_SF"/>
    <property type="match status" value="1"/>
</dbReference>
<name>A0A2A5WN25_9GAMM</name>
<evidence type="ECO:0000313" key="3">
    <source>
        <dbReference type="Proteomes" id="UP000219327"/>
    </source>
</evidence>
<dbReference type="Gene3D" id="3.40.630.30">
    <property type="match status" value="1"/>
</dbReference>
<dbReference type="AlphaFoldDB" id="A0A2A5WN25"/>
<dbReference type="GO" id="GO:0016747">
    <property type="term" value="F:acyltransferase activity, transferring groups other than amino-acyl groups"/>
    <property type="evidence" value="ECO:0007669"/>
    <property type="project" value="InterPro"/>
</dbReference>
<protein>
    <submittedName>
        <fullName evidence="2">GNAT family N-acetyltransferase</fullName>
    </submittedName>
</protein>
<sequence>MTGMGSQWKQLRVMPEPDLSLLDNPVWHAISGPQKDLAECSGTAGRYRPEVSPFGGVADATGMASLVDVLSPGETVLLAGVESAPAPNFDHLELLMSVPVHQMLCIQPIHRAPDSQSEVTADPVQLGSAHSDAMVALATLTEPGPFVRETHRLGRYYGIFDDGELVAMAGERFTMPGFVEVSGVCTHPTARGKGYAGLLVQHLAQEIHERGEWPFLHVRIGSPSETSAVGVYARLGFSHHQKMTVHVVRRRP</sequence>
<dbReference type="SUPFAM" id="SSF55729">
    <property type="entry name" value="Acyl-CoA N-acyltransferases (Nat)"/>
    <property type="match status" value="1"/>
</dbReference>
<dbReference type="EMBL" id="NTKD01000042">
    <property type="protein sequence ID" value="PDH37935.1"/>
    <property type="molecule type" value="Genomic_DNA"/>
</dbReference>
<keyword evidence="2" id="KW-0808">Transferase</keyword>
<proteinExistence type="predicted"/>
<feature type="domain" description="N-acetyltransferase" evidence="1">
    <location>
        <begin position="114"/>
        <end position="252"/>
    </location>
</feature>